<dbReference type="Pfam" id="PF13483">
    <property type="entry name" value="Lactamase_B_3"/>
    <property type="match status" value="1"/>
</dbReference>
<dbReference type="PANTHER" id="PTHR42967">
    <property type="entry name" value="METAL DEPENDENT HYDROLASE"/>
    <property type="match status" value="1"/>
</dbReference>
<accession>A0A9D2PH70</accession>
<dbReference type="SUPFAM" id="SSF56281">
    <property type="entry name" value="Metallo-hydrolase/oxidoreductase"/>
    <property type="match status" value="1"/>
</dbReference>
<dbReference type="EMBL" id="DWWD01000016">
    <property type="protein sequence ID" value="HJC49568.1"/>
    <property type="molecule type" value="Genomic_DNA"/>
</dbReference>
<proteinExistence type="predicted"/>
<name>A0A9D2PH70_9FIRM</name>
<dbReference type="Gene3D" id="3.60.15.10">
    <property type="entry name" value="Ribonuclease Z/Hydroxyacylglutathione hydrolase-like"/>
    <property type="match status" value="1"/>
</dbReference>
<sequence length="226" mass="26739">MKVTFIEHSGFSVEIERAVLLFDYYKGTIPQFPKNKRIFVFASHSHGDHYNTEIWKLKEEYPDITYILSDDIRPSGDAVLMGPHEIKEIKGIRVKTLKSNDMGVAFLVEAEGKTIFHAGDLNWWHWNGEPDEENEYYKRTFQEEIGRLEGVSIDVAFMLLDPRQEDKYCWGMNYFLEKIHPRIVFPMHCFGSYKITRHYLRCSDGKRWKDVVYEITRPSEEFVIID</sequence>
<organism evidence="1 2">
    <name type="scientific">Candidatus Anaerostipes avistercoris</name>
    <dbReference type="NCBI Taxonomy" id="2838462"/>
    <lineage>
        <taxon>Bacteria</taxon>
        <taxon>Bacillati</taxon>
        <taxon>Bacillota</taxon>
        <taxon>Clostridia</taxon>
        <taxon>Lachnospirales</taxon>
        <taxon>Lachnospiraceae</taxon>
        <taxon>Anaerostipes</taxon>
    </lineage>
</organism>
<gene>
    <name evidence="1" type="ORF">H9754_03140</name>
</gene>
<evidence type="ECO:0000313" key="1">
    <source>
        <dbReference type="EMBL" id="HJC49568.1"/>
    </source>
</evidence>
<reference evidence="1" key="1">
    <citation type="journal article" date="2021" name="PeerJ">
        <title>Extensive microbial diversity within the chicken gut microbiome revealed by metagenomics and culture.</title>
        <authorList>
            <person name="Gilroy R."/>
            <person name="Ravi A."/>
            <person name="Getino M."/>
            <person name="Pursley I."/>
            <person name="Horton D.L."/>
            <person name="Alikhan N.F."/>
            <person name="Baker D."/>
            <person name="Gharbi K."/>
            <person name="Hall N."/>
            <person name="Watson M."/>
            <person name="Adriaenssens E.M."/>
            <person name="Foster-Nyarko E."/>
            <person name="Jarju S."/>
            <person name="Secka A."/>
            <person name="Antonio M."/>
            <person name="Oren A."/>
            <person name="Chaudhuri R.R."/>
            <person name="La Ragione R."/>
            <person name="Hildebrand F."/>
            <person name="Pallen M.J."/>
        </authorList>
    </citation>
    <scope>NUCLEOTIDE SEQUENCE</scope>
    <source>
        <strain evidence="1">ChiSjej3B21-8574</strain>
    </source>
</reference>
<dbReference type="PANTHER" id="PTHR42967:SF1">
    <property type="entry name" value="MBL FOLD METALLO-HYDROLASE"/>
    <property type="match status" value="1"/>
</dbReference>
<dbReference type="Proteomes" id="UP000823904">
    <property type="component" value="Unassembled WGS sequence"/>
</dbReference>
<evidence type="ECO:0000313" key="2">
    <source>
        <dbReference type="Proteomes" id="UP000823904"/>
    </source>
</evidence>
<reference evidence="1" key="2">
    <citation type="submission" date="2021-04" db="EMBL/GenBank/DDBJ databases">
        <authorList>
            <person name="Gilroy R."/>
        </authorList>
    </citation>
    <scope>NUCLEOTIDE SEQUENCE</scope>
    <source>
        <strain evidence="1">ChiSjej3B21-8574</strain>
    </source>
</reference>
<dbReference type="InterPro" id="IPR036866">
    <property type="entry name" value="RibonucZ/Hydroxyglut_hydro"/>
</dbReference>
<protein>
    <submittedName>
        <fullName evidence="1">MBL fold metallo-hydrolase</fullName>
    </submittedName>
</protein>
<comment type="caution">
    <text evidence="1">The sequence shown here is derived from an EMBL/GenBank/DDBJ whole genome shotgun (WGS) entry which is preliminary data.</text>
</comment>
<dbReference type="AlphaFoldDB" id="A0A9D2PH70"/>